<feature type="domain" description="DUF6535" evidence="1">
    <location>
        <begin position="24"/>
        <end position="52"/>
    </location>
</feature>
<sequence length="53" mass="6260">DILATMIHSEMFSKVPKDSKSQFWSIYNQVAKEQDQEFLDRHNTDLDSLLIFV</sequence>
<dbReference type="InterPro" id="IPR045338">
    <property type="entry name" value="DUF6535"/>
</dbReference>
<keyword evidence="3" id="KW-1185">Reference proteome</keyword>
<dbReference type="Pfam" id="PF20153">
    <property type="entry name" value="DUF6535"/>
    <property type="match status" value="1"/>
</dbReference>
<evidence type="ECO:0000313" key="3">
    <source>
        <dbReference type="Proteomes" id="UP000054279"/>
    </source>
</evidence>
<feature type="non-terminal residue" evidence="2">
    <location>
        <position position="1"/>
    </location>
</feature>
<gene>
    <name evidence="2" type="ORF">M422DRAFT_148173</name>
</gene>
<organism evidence="2 3">
    <name type="scientific">Sphaerobolus stellatus (strain SS14)</name>
    <dbReference type="NCBI Taxonomy" id="990650"/>
    <lineage>
        <taxon>Eukaryota</taxon>
        <taxon>Fungi</taxon>
        <taxon>Dikarya</taxon>
        <taxon>Basidiomycota</taxon>
        <taxon>Agaricomycotina</taxon>
        <taxon>Agaricomycetes</taxon>
        <taxon>Phallomycetidae</taxon>
        <taxon>Geastrales</taxon>
        <taxon>Sphaerobolaceae</taxon>
        <taxon>Sphaerobolus</taxon>
    </lineage>
</organism>
<dbReference type="OrthoDB" id="3219854at2759"/>
<name>A0A0C9VNE3_SPHS4</name>
<dbReference type="Proteomes" id="UP000054279">
    <property type="component" value="Unassembled WGS sequence"/>
</dbReference>
<dbReference type="AlphaFoldDB" id="A0A0C9VNE3"/>
<proteinExistence type="predicted"/>
<evidence type="ECO:0000259" key="1">
    <source>
        <dbReference type="Pfam" id="PF20153"/>
    </source>
</evidence>
<dbReference type="HOGENOM" id="CLU_3074536_0_0_1"/>
<accession>A0A0C9VNE3</accession>
<feature type="non-terminal residue" evidence="2">
    <location>
        <position position="53"/>
    </location>
</feature>
<dbReference type="EMBL" id="KN837122">
    <property type="protein sequence ID" value="KIJ43502.1"/>
    <property type="molecule type" value="Genomic_DNA"/>
</dbReference>
<protein>
    <recommendedName>
        <fullName evidence="1">DUF6535 domain-containing protein</fullName>
    </recommendedName>
</protein>
<reference evidence="2 3" key="1">
    <citation type="submission" date="2014-06" db="EMBL/GenBank/DDBJ databases">
        <title>Evolutionary Origins and Diversification of the Mycorrhizal Mutualists.</title>
        <authorList>
            <consortium name="DOE Joint Genome Institute"/>
            <consortium name="Mycorrhizal Genomics Consortium"/>
            <person name="Kohler A."/>
            <person name="Kuo A."/>
            <person name="Nagy L.G."/>
            <person name="Floudas D."/>
            <person name="Copeland A."/>
            <person name="Barry K.W."/>
            <person name="Cichocki N."/>
            <person name="Veneault-Fourrey C."/>
            <person name="LaButti K."/>
            <person name="Lindquist E.A."/>
            <person name="Lipzen A."/>
            <person name="Lundell T."/>
            <person name="Morin E."/>
            <person name="Murat C."/>
            <person name="Riley R."/>
            <person name="Ohm R."/>
            <person name="Sun H."/>
            <person name="Tunlid A."/>
            <person name="Henrissat B."/>
            <person name="Grigoriev I.V."/>
            <person name="Hibbett D.S."/>
            <person name="Martin F."/>
        </authorList>
    </citation>
    <scope>NUCLEOTIDE SEQUENCE [LARGE SCALE GENOMIC DNA]</scope>
    <source>
        <strain evidence="2 3">SS14</strain>
    </source>
</reference>
<evidence type="ECO:0000313" key="2">
    <source>
        <dbReference type="EMBL" id="KIJ43502.1"/>
    </source>
</evidence>